<dbReference type="PANTHER" id="PTHR46111:SF1">
    <property type="entry name" value="RIBOSOMAL RNA SMALL SUBUNIT METHYLTRANSFERASE I"/>
    <property type="match status" value="1"/>
</dbReference>
<evidence type="ECO:0000256" key="5">
    <source>
        <dbReference type="ARBA" id="ARBA00022691"/>
    </source>
</evidence>
<dbReference type="EC" id="2.1.1.198" evidence="6"/>
<dbReference type="HAMAP" id="MF_01877">
    <property type="entry name" value="16SrRNA_methyltr_I"/>
    <property type="match status" value="1"/>
</dbReference>
<keyword evidence="1 6" id="KW-0963">Cytoplasm</keyword>
<evidence type="ECO:0000256" key="6">
    <source>
        <dbReference type="HAMAP-Rule" id="MF_01877"/>
    </source>
</evidence>
<organism evidence="8 9">
    <name type="scientific">Aliicoccus persicus</name>
    <dbReference type="NCBI Taxonomy" id="930138"/>
    <lineage>
        <taxon>Bacteria</taxon>
        <taxon>Bacillati</taxon>
        <taxon>Bacillota</taxon>
        <taxon>Bacilli</taxon>
        <taxon>Bacillales</taxon>
        <taxon>Staphylococcaceae</taxon>
        <taxon>Aliicoccus</taxon>
    </lineage>
</organism>
<evidence type="ECO:0000313" key="9">
    <source>
        <dbReference type="Proteomes" id="UP000243605"/>
    </source>
</evidence>
<dbReference type="NCBIfam" id="TIGR00096">
    <property type="entry name" value="16S rRNA (cytidine(1402)-2'-O)-methyltransferase"/>
    <property type="match status" value="1"/>
</dbReference>
<dbReference type="GO" id="GO:0005737">
    <property type="term" value="C:cytoplasm"/>
    <property type="evidence" value="ECO:0007669"/>
    <property type="project" value="UniProtKB-SubCell"/>
</dbReference>
<sequence>MHLYITGTPIGNLDDMTFRAVETLKSVDAILCEDTRNTRKLTTHFNIDTPLFAYHDHNKTEIEDKLISDMKRGKTFALVSDAGMPLVSDPGYELVRRMQDEALEFCVIPGPSAYLSAVVASGIPSFQFTFFGFLPRSPKKKRETMDEIMNHRYTSVLYESPHKIKETMKLITNHDPHRETSISREITKKFEQHVRAEASELLEMLGTDIPIKGEYVIVIAPSEEEVVEAFETTPLEAVKALIEAGEKPNRAIKDVANERGLKRQDLYDAYHKEK</sequence>
<dbReference type="SUPFAM" id="SSF53790">
    <property type="entry name" value="Tetrapyrrole methylase"/>
    <property type="match status" value="1"/>
</dbReference>
<evidence type="ECO:0000259" key="7">
    <source>
        <dbReference type="Pfam" id="PF00590"/>
    </source>
</evidence>
<proteinExistence type="inferred from homology"/>
<keyword evidence="4 6" id="KW-0808">Transferase</keyword>
<gene>
    <name evidence="6" type="primary">rsmI</name>
    <name evidence="8" type="ORF">SAMN05192557_1386</name>
</gene>
<protein>
    <recommendedName>
        <fullName evidence="6">Ribosomal RNA small subunit methyltransferase I</fullName>
        <ecNumber evidence="6">2.1.1.198</ecNumber>
    </recommendedName>
    <alternativeName>
        <fullName evidence="6">16S rRNA 2'-O-ribose C1402 methyltransferase</fullName>
    </alternativeName>
    <alternativeName>
        <fullName evidence="6">rRNA (cytidine-2'-O-)-methyltransferase RsmI</fullName>
    </alternativeName>
</protein>
<evidence type="ECO:0000256" key="1">
    <source>
        <dbReference type="ARBA" id="ARBA00022490"/>
    </source>
</evidence>
<dbReference type="InterPro" id="IPR014777">
    <property type="entry name" value="4pyrrole_Mease_sub1"/>
</dbReference>
<accession>A0A662Z4U7</accession>
<comment type="catalytic activity">
    <reaction evidence="6">
        <text>cytidine(1402) in 16S rRNA + S-adenosyl-L-methionine = 2'-O-methylcytidine(1402) in 16S rRNA + S-adenosyl-L-homocysteine + H(+)</text>
        <dbReference type="Rhea" id="RHEA:42924"/>
        <dbReference type="Rhea" id="RHEA-COMP:10285"/>
        <dbReference type="Rhea" id="RHEA-COMP:10286"/>
        <dbReference type="ChEBI" id="CHEBI:15378"/>
        <dbReference type="ChEBI" id="CHEBI:57856"/>
        <dbReference type="ChEBI" id="CHEBI:59789"/>
        <dbReference type="ChEBI" id="CHEBI:74495"/>
        <dbReference type="ChEBI" id="CHEBI:82748"/>
        <dbReference type="EC" id="2.1.1.198"/>
    </reaction>
</comment>
<evidence type="ECO:0000256" key="4">
    <source>
        <dbReference type="ARBA" id="ARBA00022679"/>
    </source>
</evidence>
<dbReference type="Pfam" id="PF00590">
    <property type="entry name" value="TP_methylase"/>
    <property type="match status" value="1"/>
</dbReference>
<dbReference type="InterPro" id="IPR014776">
    <property type="entry name" value="4pyrrole_Mease_sub2"/>
</dbReference>
<dbReference type="OrthoDB" id="9809084at2"/>
<dbReference type="Gene3D" id="3.40.1010.10">
    <property type="entry name" value="Cobalt-precorrin-4 Transmethylase, Domain 1"/>
    <property type="match status" value="1"/>
</dbReference>
<evidence type="ECO:0000256" key="2">
    <source>
        <dbReference type="ARBA" id="ARBA00022552"/>
    </source>
</evidence>
<dbReference type="PIRSF" id="PIRSF005917">
    <property type="entry name" value="MTase_YraL"/>
    <property type="match status" value="1"/>
</dbReference>
<keyword evidence="2 6" id="KW-0698">rRNA processing</keyword>
<dbReference type="InterPro" id="IPR035996">
    <property type="entry name" value="4pyrrol_Methylase_sf"/>
</dbReference>
<dbReference type="RefSeq" id="WP_091475165.1">
    <property type="nucleotide sequence ID" value="NZ_FOIT01000004.1"/>
</dbReference>
<dbReference type="PANTHER" id="PTHR46111">
    <property type="entry name" value="RIBOSOMAL RNA SMALL SUBUNIT METHYLTRANSFERASE I"/>
    <property type="match status" value="1"/>
</dbReference>
<dbReference type="PROSITE" id="PS01296">
    <property type="entry name" value="RSMI"/>
    <property type="match status" value="1"/>
</dbReference>
<evidence type="ECO:0000313" key="8">
    <source>
        <dbReference type="EMBL" id="SEW05627.1"/>
    </source>
</evidence>
<feature type="domain" description="Tetrapyrrole methylase" evidence="7">
    <location>
        <begin position="2"/>
        <end position="201"/>
    </location>
</feature>
<dbReference type="InterPro" id="IPR008189">
    <property type="entry name" value="rRNA_ssu_MeTfrase_I"/>
</dbReference>
<keyword evidence="9" id="KW-1185">Reference proteome</keyword>
<dbReference type="Proteomes" id="UP000243605">
    <property type="component" value="Unassembled WGS sequence"/>
</dbReference>
<dbReference type="Gene3D" id="3.30.950.10">
    <property type="entry name" value="Methyltransferase, Cobalt-precorrin-4 Transmethylase, Domain 2"/>
    <property type="match status" value="1"/>
</dbReference>
<comment type="function">
    <text evidence="6">Catalyzes the 2'-O-methylation of the ribose of cytidine 1402 (C1402) in 16S rRNA.</text>
</comment>
<dbReference type="GO" id="GO:0070677">
    <property type="term" value="F:rRNA (cytosine-2'-O-)-methyltransferase activity"/>
    <property type="evidence" value="ECO:0007669"/>
    <property type="project" value="UniProtKB-UniRule"/>
</dbReference>
<evidence type="ECO:0000256" key="3">
    <source>
        <dbReference type="ARBA" id="ARBA00022603"/>
    </source>
</evidence>
<dbReference type="InterPro" id="IPR018063">
    <property type="entry name" value="SAM_MeTrfase_RsmI_CS"/>
</dbReference>
<reference evidence="8 9" key="1">
    <citation type="submission" date="2016-10" db="EMBL/GenBank/DDBJ databases">
        <authorList>
            <person name="Varghese N."/>
            <person name="Submissions S."/>
        </authorList>
    </citation>
    <scope>NUCLEOTIDE SEQUENCE [LARGE SCALE GENOMIC DNA]</scope>
    <source>
        <strain evidence="8 9">IBRC-M10081</strain>
    </source>
</reference>
<comment type="subcellular location">
    <subcellularLocation>
        <location evidence="6">Cytoplasm</location>
    </subcellularLocation>
</comment>
<name>A0A662Z4U7_9STAP</name>
<keyword evidence="5 6" id="KW-0949">S-adenosyl-L-methionine</keyword>
<dbReference type="CDD" id="cd11648">
    <property type="entry name" value="RsmI"/>
    <property type="match status" value="1"/>
</dbReference>
<dbReference type="AlphaFoldDB" id="A0A662Z4U7"/>
<comment type="similarity">
    <text evidence="6">Belongs to the methyltransferase superfamily. RsmI family.</text>
</comment>
<keyword evidence="3 6" id="KW-0489">Methyltransferase</keyword>
<dbReference type="FunFam" id="3.40.1010.10:FF:000007">
    <property type="entry name" value="Ribosomal RNA small subunit methyltransferase I"/>
    <property type="match status" value="1"/>
</dbReference>
<dbReference type="InterPro" id="IPR000878">
    <property type="entry name" value="4pyrrol_Mease"/>
</dbReference>
<dbReference type="EMBL" id="FOIT01000004">
    <property type="protein sequence ID" value="SEW05627.1"/>
    <property type="molecule type" value="Genomic_DNA"/>
</dbReference>